<protein>
    <submittedName>
        <fullName evidence="2">FkbM family methyltransferase</fullName>
    </submittedName>
</protein>
<proteinExistence type="predicted"/>
<dbReference type="SUPFAM" id="SSF53335">
    <property type="entry name" value="S-adenosyl-L-methionine-dependent methyltransferases"/>
    <property type="match status" value="1"/>
</dbReference>
<dbReference type="InterPro" id="IPR029063">
    <property type="entry name" value="SAM-dependent_MTases_sf"/>
</dbReference>
<dbReference type="EMBL" id="WPNZ01000009">
    <property type="protein sequence ID" value="MVO86592.1"/>
    <property type="molecule type" value="Genomic_DNA"/>
</dbReference>
<keyword evidence="2" id="KW-0489">Methyltransferase</keyword>
<evidence type="ECO:0000313" key="3">
    <source>
        <dbReference type="Proteomes" id="UP000483802"/>
    </source>
</evidence>
<reference evidence="2 3" key="1">
    <citation type="submission" date="2019-11" db="EMBL/GenBank/DDBJ databases">
        <title>Streptomyces typhae sp. nov., a novel endophytic actinomycete isolated from the root of cattail pollen (Typha angustifolia L.).</title>
        <authorList>
            <person name="Peng C."/>
        </authorList>
    </citation>
    <scope>NUCLEOTIDE SEQUENCE [LARGE SCALE GENOMIC DNA]</scope>
    <source>
        <strain evidence="3">p1417</strain>
    </source>
</reference>
<comment type="caution">
    <text evidence="2">The sequence shown here is derived from an EMBL/GenBank/DDBJ whole genome shotgun (WGS) entry which is preliminary data.</text>
</comment>
<sequence length="322" mass="35215">MRSAVSDLGSGLRSGIGSGLGEGLVTLGRRYVRDAPGTFGKAVLATRLLNPRLRDHPRRRVVESLFGARFAVDTQDLIQRYIYLFGVWEPHMTRWLQGRLRPGDVFVDVGANIGYLSVLGSGLVGPEGRVVAVEASPEFHRRVLLHRDLNDCANIRAVNAAVSDTPKKLTFVLASAHNMGANSVVPWDGPVASRFETQARPLPELLEPDEIARARVIKVDVEGAEGSVVRGLAPVLDRLRPDAEIAVEVTPDRMAQLGDSVDELLTTMRAHGFHPYRLVNDYTPGSYPAAVRHPGSGPVRWRGPVREESDLIFSRVDADVLV</sequence>
<evidence type="ECO:0000259" key="1">
    <source>
        <dbReference type="Pfam" id="PF05050"/>
    </source>
</evidence>
<dbReference type="AlphaFoldDB" id="A0A6L6WYL2"/>
<dbReference type="NCBIfam" id="TIGR01444">
    <property type="entry name" value="fkbM_fam"/>
    <property type="match status" value="1"/>
</dbReference>
<dbReference type="Gene3D" id="3.40.50.150">
    <property type="entry name" value="Vaccinia Virus protein VP39"/>
    <property type="match status" value="1"/>
</dbReference>
<dbReference type="PANTHER" id="PTHR34203:SF15">
    <property type="entry name" value="SLL1173 PROTEIN"/>
    <property type="match status" value="1"/>
</dbReference>
<name>A0A6L6WYL2_9ACTN</name>
<keyword evidence="2" id="KW-0808">Transferase</keyword>
<dbReference type="InterPro" id="IPR052514">
    <property type="entry name" value="SAM-dependent_MTase"/>
</dbReference>
<evidence type="ECO:0000313" key="2">
    <source>
        <dbReference type="EMBL" id="MVO86592.1"/>
    </source>
</evidence>
<dbReference type="GO" id="GO:0032259">
    <property type="term" value="P:methylation"/>
    <property type="evidence" value="ECO:0007669"/>
    <property type="project" value="UniProtKB-KW"/>
</dbReference>
<organism evidence="2 3">
    <name type="scientific">Streptomyces typhae</name>
    <dbReference type="NCBI Taxonomy" id="2681492"/>
    <lineage>
        <taxon>Bacteria</taxon>
        <taxon>Bacillati</taxon>
        <taxon>Actinomycetota</taxon>
        <taxon>Actinomycetes</taxon>
        <taxon>Kitasatosporales</taxon>
        <taxon>Streptomycetaceae</taxon>
        <taxon>Streptomyces</taxon>
    </lineage>
</organism>
<accession>A0A6L6WYL2</accession>
<keyword evidence="3" id="KW-1185">Reference proteome</keyword>
<dbReference type="Proteomes" id="UP000483802">
    <property type="component" value="Unassembled WGS sequence"/>
</dbReference>
<gene>
    <name evidence="2" type="ORF">GPA10_17935</name>
</gene>
<dbReference type="Pfam" id="PF05050">
    <property type="entry name" value="Methyltransf_21"/>
    <property type="match status" value="1"/>
</dbReference>
<feature type="domain" description="Methyltransferase FkbM" evidence="1">
    <location>
        <begin position="108"/>
        <end position="274"/>
    </location>
</feature>
<dbReference type="GO" id="GO:0008168">
    <property type="term" value="F:methyltransferase activity"/>
    <property type="evidence" value="ECO:0007669"/>
    <property type="project" value="UniProtKB-KW"/>
</dbReference>
<dbReference type="PANTHER" id="PTHR34203">
    <property type="entry name" value="METHYLTRANSFERASE, FKBM FAMILY PROTEIN"/>
    <property type="match status" value="1"/>
</dbReference>
<dbReference type="InterPro" id="IPR006342">
    <property type="entry name" value="FkbM_mtfrase"/>
</dbReference>